<dbReference type="Proteomes" id="UP000266313">
    <property type="component" value="Chromosome"/>
</dbReference>
<dbReference type="Gene3D" id="3.10.620.30">
    <property type="match status" value="1"/>
</dbReference>
<dbReference type="Gene3D" id="2.180.10.10">
    <property type="entry name" value="RHS repeat-associated core"/>
    <property type="match status" value="3"/>
</dbReference>
<gene>
    <name evidence="7" type="ORF">sS8_4896</name>
</gene>
<feature type="domain" description="Transglutaminase-like" evidence="4">
    <location>
        <begin position="285"/>
        <end position="424"/>
    </location>
</feature>
<evidence type="ECO:0000259" key="4">
    <source>
        <dbReference type="Pfam" id="PF01841"/>
    </source>
</evidence>
<evidence type="ECO:0000259" key="6">
    <source>
        <dbReference type="Pfam" id="PF25023"/>
    </source>
</evidence>
<keyword evidence="1" id="KW-0677">Repeat</keyword>
<dbReference type="KEGG" id="mmai:sS8_4896"/>
<accession>A0A250L2N2</accession>
<sequence length="2498" mass="268812">MSFVSYLRTKPALAGLWLSLVAMSSLAATPAPQDPGALPDAVVKALLKVHEQPRNPLPERLRQHLKEATELLAEAEAEEDQPAAGAADRLESKQYLLEAKRTEVAGLRQEVESQLDGVREQLRTLKLAGKVKAFDRYAKQVAQRFDRIDRALAGFAASREPTARRQALANAQTELRALYRRGSTADVTPEAVPFPTTRLGADVKSTPAASSQKLPRYLGASSSPPDAPAYAFLLDLLGKPAEAAAPATPSEAAACGYTGADLAATEDVVISPEIRDLAAQLGYSPVKIFQHVYNTIRFEPYFGSLKGSVGTLYSGSGGATDQASLFIALLRASNIPARYVLGNVQVTDASNLGANGRAPRWLGAKTYRAAALILSNNLNPQAAYLTSNTGIQLRHVWVEACLPYGNYRGAPSDQTGHRWIPLDPSFKDKTYQAGIAGIQQAVAFDYSATGYLASRTHTLPHERYETQVDTYIKGLNPDYTLLDVPYRGEQTARSFDILPVTLPYEVVQFVNWAGSSSPETASLPASHRYQFTLKVRDSTDGSLMADQQVSLPSIVHQRVTLSYTPADSASQTIWNSWNGDLAGLPAGSVNLKPVLKLDGTTLATGSGTLPLGTEHRLIMKVTLGDTTLQQPSCRNDDPNNATPDPDLHCFNKTVYVNLKAGAHHALMAYAHQGADRLLAERAERLIQSVQGAPGAPTPANAANYDATEGELLHIALLKYLRYVTDAGQRLGELNGISGESGIHLGLTAAGLKVDYLFDLPFAVHPSGPYIDVLGNLAHLVKLDTTATDSATLRAEIWPTFKLWGYSASAYEHAIWQELIRTDAVSTVRGLQFAGESGGTNPLVTLTSANIGSWSSLMDPSMNLYQGSITGFVNDGATVTVPKKTLAYTDGQPQPKTWNGAVYMAENQTKGYIAAIINGGLGGGYSLVNTSPVPVSYPRDGYTPSTVSSVWPINSATLANGWNAVMSWGGDPVNLATGNLYHTERDIAVPGRGLPLVFERAYNSRGPKDGPLGFGWTHSFNHKLNFYGAEGGYVRVGWVDGTGAERFFRLPGSSVPAGSVFQAAPGVYSVLKREADGSWSLTEKNGLRYGFESNAGITAGQVARLLTIKDRNLNTLTLSYNTGCGNVLCMVSDGPGRSLAFTYTSGRISQVTVKAAGGSVLATHRYGYDGNGHLTSYQSPLGVAGQHGAVTYDYYTAADGQNLAHALKTYTLPEGEGMRFAYYLDGRVFRHQRHKHGTLLPETTTFRYQDFRRETVTVNERGYERRHTFDANGNPVRIVDETGAAYTYAYDAANPFNRLSETDPAGLTTHYQYDSVGNVTRITPPSGAATEYADFTAYHAPQRIKDAQGNWTLLKYDAKGNLTDAVRLKTGQVPTAGVTPPASAIASWTKYAYDGNFGQPTQTKALRDFTGASLGSFAGGVGPTLTTSYDAQTLYPAQLSRLGDKTGDGLINGSDPADTASLAFDGLGRPTQGIDADWHPVQVAYDADGRVIQGTDAIGQLRTYRHDGDGRLIDAELKLTQAGKTRLWDSATQVYDDAGRLAQTLDAGGYATLYRYDAAGHLTQVTDPDAYSLSFDYDPVGRWVRAYDKAEHAVRRTLDAAGRVKTVTDPNGHATTYTYWNAAGDGRLKQVTRPKVGSFTAGRITQFDYDALGRVIRLTEQPAAGSGETARDTLRTYDALGRLVREAGPAYTDSDPNSATFGQTIRPVTRWVYDNLSHLKEIKAGQTAANGGSGIDPDSGASASDTVTTQATYTVDDFGRRLTETDALGHTTAYTYDLHGNVLTRQTPNGHTVTYVWATGHQLLSATAEDGRQVLYTRNPLGQVIRAETWSAVPSQLEVAYDYTYDAAHRLDQLTDSRGVKTLSYAWSPGGLLDSLTDSDGGATHTLYDPVGRLIGLWAPNFDTFGLAYDAGGRLTELRYPNGVTETLAWNADDSLQRISHKSGATTLAQSTYTYDGLGRRKTLQETVSGLPTLTYTYQYDPLDRLTQVDNGTASQKQTYAYDIFGNRVQKQLGNPVSQTTAYQYDPAQQLTEVRNGSLTGTLLEADLYDEVGQLTQKCTGGTVTRPNDTSCSGTSITQYGWTSFDRLGEVSGANSASFRYDDQGRRIQKTEGGVTTNYLYDGLNLYGEYPAGNWTTPTALYVQAGLDHPLARLTGSVGSPSAMVHYYHPDGLGSLLALTNAAGSITATQRFDAFGQKLAGTGTIPQYGYTGREPDAAGLVYYRARYYDPNVGRFTQRDPIGYLDGINRYAYVGNNPVNLTDPQGLTAQGPLGIQFASQNGSYYSGGQGVLDSAGSGYGPGLVANTNWPSGPPVSLAGGIRQSANPFLGSTFTRERYHVADASGVIGGSPTSCGQRLCNQIGTGPGPLDILDIGTNLVAPEAKVGVGIAGAVVKGVANRAGQLHHIATDKAIKSGYTKEFTKIFEKAGMNLNDPANRVLLEGHAGRHSPAYHDHVLQRLRDVTQGLSGSNYEKALRSELDTLKQELLKNPDMVKGIGIK</sequence>
<evidence type="ECO:0000313" key="7">
    <source>
        <dbReference type="EMBL" id="BBA36819.1"/>
    </source>
</evidence>
<evidence type="ECO:0000259" key="5">
    <source>
        <dbReference type="Pfam" id="PF20148"/>
    </source>
</evidence>
<dbReference type="InterPro" id="IPR056823">
    <property type="entry name" value="TEN-like_YD-shell"/>
</dbReference>
<dbReference type="InterPro" id="IPR050708">
    <property type="entry name" value="T6SS_VgrG/RHS"/>
</dbReference>
<dbReference type="InterPro" id="IPR031325">
    <property type="entry name" value="RHS_repeat"/>
</dbReference>
<feature type="signal peptide" evidence="3">
    <location>
        <begin position="1"/>
        <end position="27"/>
    </location>
</feature>
<dbReference type="Pfam" id="PF05593">
    <property type="entry name" value="RHS_repeat"/>
    <property type="match status" value="3"/>
</dbReference>
<dbReference type="SUPFAM" id="SSF69304">
    <property type="entry name" value="Tricorn protease N-terminal domain"/>
    <property type="match status" value="1"/>
</dbReference>
<evidence type="ECO:0000256" key="2">
    <source>
        <dbReference type="SAM" id="MobiDB-lite"/>
    </source>
</evidence>
<name>A0A250L2N2_9GAMM</name>
<feature type="domain" description="Teneurin-like YD-shell" evidence="6">
    <location>
        <begin position="1930"/>
        <end position="2242"/>
    </location>
</feature>
<dbReference type="Pfam" id="PF20148">
    <property type="entry name" value="DUF6531"/>
    <property type="match status" value="1"/>
</dbReference>
<evidence type="ECO:0000256" key="3">
    <source>
        <dbReference type="SAM" id="SignalP"/>
    </source>
</evidence>
<dbReference type="SUPFAM" id="SSF54001">
    <property type="entry name" value="Cysteine proteinases"/>
    <property type="match status" value="1"/>
</dbReference>
<dbReference type="Pfam" id="PF25023">
    <property type="entry name" value="TEN_YD-shell"/>
    <property type="match status" value="2"/>
</dbReference>
<dbReference type="Pfam" id="PF14412">
    <property type="entry name" value="AHH"/>
    <property type="match status" value="1"/>
</dbReference>
<dbReference type="InterPro" id="IPR032871">
    <property type="entry name" value="AHH_dom_containing"/>
</dbReference>
<evidence type="ECO:0000256" key="1">
    <source>
        <dbReference type="ARBA" id="ARBA00022737"/>
    </source>
</evidence>
<evidence type="ECO:0000313" key="8">
    <source>
        <dbReference type="Proteomes" id="UP000266313"/>
    </source>
</evidence>
<dbReference type="InterPro" id="IPR045351">
    <property type="entry name" value="DUF6531"/>
</dbReference>
<feature type="domain" description="DUF6531" evidence="5">
    <location>
        <begin position="969"/>
        <end position="1044"/>
    </location>
</feature>
<dbReference type="NCBIfam" id="TIGR03696">
    <property type="entry name" value="Rhs_assc_core"/>
    <property type="match status" value="1"/>
</dbReference>
<dbReference type="PANTHER" id="PTHR32305:SF15">
    <property type="entry name" value="PROTEIN RHSA-RELATED"/>
    <property type="match status" value="1"/>
</dbReference>
<reference evidence="7 8" key="1">
    <citation type="submission" date="2016-12" db="EMBL/GenBank/DDBJ databases">
        <title>Genome sequencing of Methylocaldum marinum.</title>
        <authorList>
            <person name="Takeuchi M."/>
            <person name="Kamagata Y."/>
            <person name="Hiraoka S."/>
            <person name="Oshima K."/>
            <person name="Hattori M."/>
            <person name="Iwasaki W."/>
        </authorList>
    </citation>
    <scope>NUCLEOTIDE SEQUENCE [LARGE SCALE GENOMIC DNA]</scope>
    <source>
        <strain evidence="7 8">S8</strain>
    </source>
</reference>
<feature type="region of interest" description="Disordered" evidence="2">
    <location>
        <begin position="1726"/>
        <end position="1746"/>
    </location>
</feature>
<dbReference type="InterPro" id="IPR006530">
    <property type="entry name" value="YD"/>
</dbReference>
<dbReference type="RefSeq" id="WP_170161228.1">
    <property type="nucleotide sequence ID" value="NZ_AP017928.1"/>
</dbReference>
<dbReference type="InterPro" id="IPR038765">
    <property type="entry name" value="Papain-like_cys_pep_sf"/>
</dbReference>
<keyword evidence="8" id="KW-1185">Reference proteome</keyword>
<dbReference type="InterPro" id="IPR002931">
    <property type="entry name" value="Transglutaminase-like"/>
</dbReference>
<dbReference type="NCBIfam" id="TIGR01643">
    <property type="entry name" value="YD_repeat_2x"/>
    <property type="match status" value="4"/>
</dbReference>
<dbReference type="Pfam" id="PF01841">
    <property type="entry name" value="Transglut_core"/>
    <property type="match status" value="1"/>
</dbReference>
<keyword evidence="3" id="KW-0732">Signal</keyword>
<dbReference type="PANTHER" id="PTHR32305">
    <property type="match status" value="1"/>
</dbReference>
<organism evidence="7 8">
    <name type="scientific">Methylocaldum marinum</name>
    <dbReference type="NCBI Taxonomy" id="1432792"/>
    <lineage>
        <taxon>Bacteria</taxon>
        <taxon>Pseudomonadati</taxon>
        <taxon>Pseudomonadota</taxon>
        <taxon>Gammaproteobacteria</taxon>
        <taxon>Methylococcales</taxon>
        <taxon>Methylococcaceae</taxon>
        <taxon>Methylocaldum</taxon>
    </lineage>
</organism>
<dbReference type="InterPro" id="IPR022385">
    <property type="entry name" value="Rhs_assc_core"/>
</dbReference>
<proteinExistence type="predicted"/>
<dbReference type="EMBL" id="AP017928">
    <property type="protein sequence ID" value="BBA36819.1"/>
    <property type="molecule type" value="Genomic_DNA"/>
</dbReference>
<feature type="chain" id="PRO_5012783961" evidence="3">
    <location>
        <begin position="28"/>
        <end position="2498"/>
    </location>
</feature>
<feature type="domain" description="Teneurin-like YD-shell" evidence="6">
    <location>
        <begin position="1481"/>
        <end position="1658"/>
    </location>
</feature>
<protein>
    <submittedName>
        <fullName evidence="7">RHS repeat-associated core domain-containing protein</fullName>
    </submittedName>
</protein>